<evidence type="ECO:0000259" key="2">
    <source>
        <dbReference type="Pfam" id="PF00160"/>
    </source>
</evidence>
<dbReference type="OrthoDB" id="9807797at2"/>
<name>A0A418NRY1_9SPHN</name>
<evidence type="ECO:0000313" key="4">
    <source>
        <dbReference type="Proteomes" id="UP000286576"/>
    </source>
</evidence>
<organism evidence="3 4">
    <name type="scientific">Aurantiacibacter zhengii</name>
    <dbReference type="NCBI Taxonomy" id="2307003"/>
    <lineage>
        <taxon>Bacteria</taxon>
        <taxon>Pseudomonadati</taxon>
        <taxon>Pseudomonadota</taxon>
        <taxon>Alphaproteobacteria</taxon>
        <taxon>Sphingomonadales</taxon>
        <taxon>Erythrobacteraceae</taxon>
        <taxon>Aurantiacibacter</taxon>
    </lineage>
</organism>
<feature type="domain" description="PPIase cyclophilin-type" evidence="2">
    <location>
        <begin position="259"/>
        <end position="326"/>
    </location>
</feature>
<dbReference type="InterPro" id="IPR029000">
    <property type="entry name" value="Cyclophilin-like_dom_sf"/>
</dbReference>
<dbReference type="Pfam" id="PF00160">
    <property type="entry name" value="Pro_isomerase"/>
    <property type="match status" value="1"/>
</dbReference>
<feature type="chain" id="PRO_5019511274" evidence="1">
    <location>
        <begin position="19"/>
        <end position="406"/>
    </location>
</feature>
<dbReference type="EMBL" id="QXFL01000004">
    <property type="protein sequence ID" value="RIV85685.1"/>
    <property type="molecule type" value="Genomic_DNA"/>
</dbReference>
<accession>A0A418NRY1</accession>
<dbReference type="SUPFAM" id="SSF50891">
    <property type="entry name" value="Cyclophilin-like"/>
    <property type="match status" value="2"/>
</dbReference>
<dbReference type="RefSeq" id="WP_119586878.1">
    <property type="nucleotide sequence ID" value="NZ_CAWODQ010000024.1"/>
</dbReference>
<keyword evidence="1" id="KW-0732">Signal</keyword>
<dbReference type="AlphaFoldDB" id="A0A418NRY1"/>
<sequence>MKQTLAISALLLAVPVMAQEGAEPVTPSSVVANASPDEWVAIARDDLLVMELAPDARGNARTVTIQLMPAPFSQPWVENVRALAGARWWDGTSVYRVQDNYVAQWGDATEEKPLPEGVAAPLASYEVDNETLGEATVSSNSAMVDYDELPPEIRAPFEDPDSTHEERYRAIETLFATMGVSRDNRFSPSEEIAMLSIKATQTRLTEQGWHDRDPFAPWVEFWRGWPIGNEELGHWEDEEGNVVPDPGRRLPPHQFDEPYRVTDSSQFWPLHCHGAIGVARDYAPDTGTGAELYTIIGQPQRHMDRNLAVVGRVIEGMEHLSSLPRGSGELGFYTDAEADLRTPILSVRLASEMADPPAFEYLDTNSESFALYLTVRANRSDAFYTVPAGGVDVCSVQVPVRRANSE</sequence>
<keyword evidence="3" id="KW-0413">Isomerase</keyword>
<dbReference type="GO" id="GO:0003755">
    <property type="term" value="F:peptidyl-prolyl cis-trans isomerase activity"/>
    <property type="evidence" value="ECO:0007669"/>
    <property type="project" value="InterPro"/>
</dbReference>
<dbReference type="Proteomes" id="UP000286576">
    <property type="component" value="Unassembled WGS sequence"/>
</dbReference>
<protein>
    <submittedName>
        <fullName evidence="3">Peptidylprolyl isomerase</fullName>
    </submittedName>
</protein>
<dbReference type="InterPro" id="IPR002130">
    <property type="entry name" value="Cyclophilin-type_PPIase_dom"/>
</dbReference>
<dbReference type="Gene3D" id="2.40.100.10">
    <property type="entry name" value="Cyclophilin-like"/>
    <property type="match status" value="2"/>
</dbReference>
<feature type="signal peptide" evidence="1">
    <location>
        <begin position="1"/>
        <end position="18"/>
    </location>
</feature>
<keyword evidence="4" id="KW-1185">Reference proteome</keyword>
<gene>
    <name evidence="3" type="ORF">D2V07_10115</name>
</gene>
<reference evidence="3 4" key="1">
    <citation type="submission" date="2018-08" db="EMBL/GenBank/DDBJ databases">
        <title>Erythrobacter zhengii sp.nov., a bacterium isolated from deep-sea sediment.</title>
        <authorList>
            <person name="Fang C."/>
            <person name="Wu Y.-H."/>
            <person name="Sun C."/>
            <person name="Wang H."/>
            <person name="Cheng H."/>
            <person name="Meng F.-X."/>
            <person name="Wang C.-S."/>
            <person name="Xu X.-W."/>
        </authorList>
    </citation>
    <scope>NUCLEOTIDE SEQUENCE [LARGE SCALE GENOMIC DNA]</scope>
    <source>
        <strain evidence="3 4">V18</strain>
    </source>
</reference>
<evidence type="ECO:0000313" key="3">
    <source>
        <dbReference type="EMBL" id="RIV85685.1"/>
    </source>
</evidence>
<proteinExistence type="predicted"/>
<evidence type="ECO:0000256" key="1">
    <source>
        <dbReference type="SAM" id="SignalP"/>
    </source>
</evidence>
<comment type="caution">
    <text evidence="3">The sequence shown here is derived from an EMBL/GenBank/DDBJ whole genome shotgun (WGS) entry which is preliminary data.</text>
</comment>